<sequence>MWNDPLFKKVKEDCVTGHDDALVLDILQQMNIFFEGGAGGNTDKGLAAVIFHQIGNPR</sequence>
<accession>A0A645BIP2</accession>
<name>A0A645BIP2_9ZZZZ</name>
<protein>
    <submittedName>
        <fullName evidence="1">Uncharacterized protein</fullName>
    </submittedName>
</protein>
<comment type="caution">
    <text evidence="1">The sequence shown here is derived from an EMBL/GenBank/DDBJ whole genome shotgun (WGS) entry which is preliminary data.</text>
</comment>
<proteinExistence type="predicted"/>
<organism evidence="1">
    <name type="scientific">bioreactor metagenome</name>
    <dbReference type="NCBI Taxonomy" id="1076179"/>
    <lineage>
        <taxon>unclassified sequences</taxon>
        <taxon>metagenomes</taxon>
        <taxon>ecological metagenomes</taxon>
    </lineage>
</organism>
<gene>
    <name evidence="1" type="ORF">SDC9_112224</name>
</gene>
<dbReference type="AlphaFoldDB" id="A0A645BIP2"/>
<reference evidence="1" key="1">
    <citation type="submission" date="2019-08" db="EMBL/GenBank/DDBJ databases">
        <authorList>
            <person name="Kucharzyk K."/>
            <person name="Murdoch R.W."/>
            <person name="Higgins S."/>
            <person name="Loffler F."/>
        </authorList>
    </citation>
    <scope>NUCLEOTIDE SEQUENCE</scope>
</reference>
<evidence type="ECO:0000313" key="1">
    <source>
        <dbReference type="EMBL" id="MPM65329.1"/>
    </source>
</evidence>
<dbReference type="EMBL" id="VSSQ01020459">
    <property type="protein sequence ID" value="MPM65329.1"/>
    <property type="molecule type" value="Genomic_DNA"/>
</dbReference>